<evidence type="ECO:0000313" key="3">
    <source>
        <dbReference type="Proteomes" id="UP000321089"/>
    </source>
</evidence>
<protein>
    <submittedName>
        <fullName evidence="2">Uncharacterized protein</fullName>
    </submittedName>
</protein>
<evidence type="ECO:0000256" key="1">
    <source>
        <dbReference type="SAM" id="Phobius"/>
    </source>
</evidence>
<dbReference type="RefSeq" id="WP_024040955.1">
    <property type="nucleotide sequence ID" value="NZ_BKBC01000071.1"/>
</dbReference>
<keyword evidence="1" id="KW-0812">Transmembrane</keyword>
<dbReference type="AlphaFoldDB" id="A0A512TSB8"/>
<gene>
    <name evidence="2" type="ORF">CBU02nite_35190</name>
</gene>
<proteinExistence type="predicted"/>
<dbReference type="EMBL" id="BKBC01000071">
    <property type="protein sequence ID" value="GEQ23013.1"/>
    <property type="molecule type" value="Genomic_DNA"/>
</dbReference>
<reference evidence="2 3" key="1">
    <citation type="submission" date="2019-07" db="EMBL/GenBank/DDBJ databases">
        <title>Whole genome shotgun sequence of Clostridium butyricum NBRC 3858.</title>
        <authorList>
            <person name="Hosoyama A."/>
            <person name="Uohara A."/>
            <person name="Ohji S."/>
            <person name="Ichikawa N."/>
        </authorList>
    </citation>
    <scope>NUCLEOTIDE SEQUENCE [LARGE SCALE GENOMIC DNA]</scope>
    <source>
        <strain evidence="2 3">NBRC 3858</strain>
    </source>
</reference>
<organism evidence="2 3">
    <name type="scientific">Clostridium butyricum</name>
    <dbReference type="NCBI Taxonomy" id="1492"/>
    <lineage>
        <taxon>Bacteria</taxon>
        <taxon>Bacillati</taxon>
        <taxon>Bacillota</taxon>
        <taxon>Clostridia</taxon>
        <taxon>Eubacteriales</taxon>
        <taxon>Clostridiaceae</taxon>
        <taxon>Clostridium</taxon>
    </lineage>
</organism>
<evidence type="ECO:0000313" key="2">
    <source>
        <dbReference type="EMBL" id="GEQ23013.1"/>
    </source>
</evidence>
<feature type="transmembrane region" description="Helical" evidence="1">
    <location>
        <begin position="7"/>
        <end position="28"/>
    </location>
</feature>
<sequence length="322" mass="36865">MKRLKKCVIFFICIFTIFLISINVFVIFSHKKISSQVENLALIKSQISELDSFKTIIVNLGHSQKFYLLSKDESYKVKYDNYLEDAYNSLDDLSQKNCINKESKKNIKDMLKEYDAINVKLLDTKVSLPLSSDMQSYLGKSNEIQINIMHSISDAISSNQDSTSQSHSSLEVSVDNQKSFVQGLSSITTVIIGGPLCYIIKKYKNGELKLDDIITILDKEKIKIDNYSNIILFASILNSHNKEMKNQWTEVKEKVESLQLSISDLKNTAANYNISILSDFTSEIQDMEIKLLEIRLLIKQLPNYHEFIVNLTDNIISTEKNK</sequence>
<keyword evidence="1" id="KW-1133">Transmembrane helix</keyword>
<keyword evidence="1" id="KW-0472">Membrane</keyword>
<accession>A0A512TSB8</accession>
<dbReference type="Proteomes" id="UP000321089">
    <property type="component" value="Unassembled WGS sequence"/>
</dbReference>
<name>A0A512TSB8_CLOBU</name>
<comment type="caution">
    <text evidence="2">The sequence shown here is derived from an EMBL/GenBank/DDBJ whole genome shotgun (WGS) entry which is preliminary data.</text>
</comment>